<dbReference type="Pfam" id="PF08719">
    <property type="entry name" value="NADAR"/>
    <property type="match status" value="1"/>
</dbReference>
<dbReference type="Proteomes" id="UP000025227">
    <property type="component" value="Unplaced"/>
</dbReference>
<dbReference type="OMA" id="IEGCSDA"/>
<feature type="compositionally biased region" description="Basic and acidic residues" evidence="1">
    <location>
        <begin position="390"/>
        <end position="401"/>
    </location>
</feature>
<feature type="compositionally biased region" description="Basic and acidic residues" evidence="1">
    <location>
        <begin position="457"/>
        <end position="511"/>
    </location>
</feature>
<feature type="compositionally biased region" description="Low complexity" evidence="1">
    <location>
        <begin position="566"/>
        <end position="577"/>
    </location>
</feature>
<feature type="compositionally biased region" description="Basic and acidic residues" evidence="1">
    <location>
        <begin position="369"/>
        <end position="379"/>
    </location>
</feature>
<proteinExistence type="predicted"/>
<feature type="compositionally biased region" description="Basic and acidic residues" evidence="1">
    <location>
        <begin position="529"/>
        <end position="544"/>
    </location>
</feature>
<evidence type="ECO:0000259" key="2">
    <source>
        <dbReference type="Pfam" id="PF08719"/>
    </source>
</evidence>
<feature type="compositionally biased region" description="Basic residues" evidence="1">
    <location>
        <begin position="512"/>
        <end position="528"/>
    </location>
</feature>
<keyword evidence="3" id="KW-1185">Reference proteome</keyword>
<accession>A0A7I4YTS2</accession>
<dbReference type="NCBIfam" id="TIGR02464">
    <property type="entry name" value="ribofla_fusion"/>
    <property type="match status" value="1"/>
</dbReference>
<dbReference type="PANTHER" id="PTHR48134:SF2">
    <property type="entry name" value="OS04G0609100 PROTEIN"/>
    <property type="match status" value="1"/>
</dbReference>
<organism evidence="3 4">
    <name type="scientific">Haemonchus contortus</name>
    <name type="common">Barber pole worm</name>
    <dbReference type="NCBI Taxonomy" id="6289"/>
    <lineage>
        <taxon>Eukaryota</taxon>
        <taxon>Metazoa</taxon>
        <taxon>Ecdysozoa</taxon>
        <taxon>Nematoda</taxon>
        <taxon>Chromadorea</taxon>
        <taxon>Rhabditida</taxon>
        <taxon>Rhabditina</taxon>
        <taxon>Rhabditomorpha</taxon>
        <taxon>Strongyloidea</taxon>
        <taxon>Trichostrongylidae</taxon>
        <taxon>Haemonchus</taxon>
    </lineage>
</organism>
<feature type="region of interest" description="Disordered" evidence="1">
    <location>
        <begin position="347"/>
        <end position="597"/>
    </location>
</feature>
<feature type="compositionally biased region" description="Basic and acidic residues" evidence="1">
    <location>
        <begin position="347"/>
        <end position="362"/>
    </location>
</feature>
<dbReference type="PANTHER" id="PTHR48134">
    <property type="entry name" value="GLYCOPROTEIN 96-92-RELATED-RELATED"/>
    <property type="match status" value="1"/>
</dbReference>
<reference evidence="4" key="1">
    <citation type="submission" date="2020-12" db="UniProtKB">
        <authorList>
            <consortium name="WormBaseParasite"/>
        </authorList>
    </citation>
    <scope>IDENTIFICATION</scope>
    <source>
        <strain evidence="4">MHco3</strain>
    </source>
</reference>
<dbReference type="SUPFAM" id="SSF143990">
    <property type="entry name" value="YbiA-like"/>
    <property type="match status" value="1"/>
</dbReference>
<dbReference type="AlphaFoldDB" id="A0A7I4YTS2"/>
<evidence type="ECO:0000313" key="3">
    <source>
        <dbReference type="Proteomes" id="UP000025227"/>
    </source>
</evidence>
<name>A0A7I4YTS2_HAECO</name>
<dbReference type="OrthoDB" id="206452at2759"/>
<dbReference type="CDD" id="cd15457">
    <property type="entry name" value="NADAR"/>
    <property type="match status" value="1"/>
</dbReference>
<evidence type="ECO:0000256" key="1">
    <source>
        <dbReference type="SAM" id="MobiDB-lite"/>
    </source>
</evidence>
<feature type="domain" description="NADAR" evidence="2">
    <location>
        <begin position="20"/>
        <end position="170"/>
    </location>
</feature>
<protein>
    <submittedName>
        <fullName evidence="4">NADAR domain-containing protein</fullName>
    </submittedName>
</protein>
<sequence>MGTRRVSSPNGDFTLFFTIQSPFSNFHPCRFQQTAMDGSRRRFTCVEQYYMYSKALSAGDKTAAEQIMSERDPKNMKRIGMKIAGFDRERWDGMSTSIMTLALEAKFMQDTQMRYMLFLTHGSRLVECSPSDVIWGIGLPINSPDAVNPSRWRGKNRLGSLMDAVREKLWVMDEYRSLRDEVETQMNLFPGYADLYFSSKLTRSRHSMGAIEGCSDAKCSDSSSRRQSIDSALRQRSTEAEEDLIAAVYVEKRRRSQNKYPEKDDTDADVGPPSRKRMLLEGGVKQSPSNTPPAQSHPVNRDSDDSGGHPKKSSEPPSANAGKSTALLDVVDPSIQEILLPGDVSQKDDVFSCSEDDVRVEDSATAAATKEEDVAERLRAACNEDVSITESEKKSEEIEFKVRKKVTAKRPPNEDNEATSPPKKKRKKRDRSQSRSRSRSRKRSRSHSRSRKRRKSSRDEKTHRSSNSKKEKEEKSAKKSSTSKESKISSDRSRSDRKSRHNGERSTSRSRERSKKSSASKGEKRHKKDSPNHDSKDERKEKAKNSGGDSNTSKLNAATSESVGPTSTAVETSQTTTNNMGSSATTPASKTDKMNSLLNRMKKKLAIKAHQMVL</sequence>
<feature type="compositionally biased region" description="Basic residues" evidence="1">
    <location>
        <begin position="422"/>
        <end position="456"/>
    </location>
</feature>
<dbReference type="InterPro" id="IPR012816">
    <property type="entry name" value="NADAR"/>
</dbReference>
<feature type="compositionally biased region" description="Polar residues" evidence="1">
    <location>
        <begin position="286"/>
        <end position="298"/>
    </location>
</feature>
<feature type="compositionally biased region" description="Polar residues" evidence="1">
    <location>
        <begin position="578"/>
        <end position="597"/>
    </location>
</feature>
<evidence type="ECO:0000313" key="4">
    <source>
        <dbReference type="WBParaSite" id="HCON_00133430-00001"/>
    </source>
</evidence>
<dbReference type="InterPro" id="IPR037238">
    <property type="entry name" value="YbiA-like_sf"/>
</dbReference>
<dbReference type="WBParaSite" id="HCON_00133430-00001">
    <property type="protein sequence ID" value="HCON_00133430-00001"/>
    <property type="gene ID" value="HCON_00133430"/>
</dbReference>
<feature type="compositionally biased region" description="Basic and acidic residues" evidence="1">
    <location>
        <begin position="299"/>
        <end position="314"/>
    </location>
</feature>
<feature type="region of interest" description="Disordered" evidence="1">
    <location>
        <begin position="213"/>
        <end position="237"/>
    </location>
</feature>
<dbReference type="Gene3D" id="1.10.357.40">
    <property type="entry name" value="YbiA-like"/>
    <property type="match status" value="1"/>
</dbReference>
<feature type="region of interest" description="Disordered" evidence="1">
    <location>
        <begin position="255"/>
        <end position="328"/>
    </location>
</feature>
<feature type="compositionally biased region" description="Polar residues" evidence="1">
    <location>
        <begin position="547"/>
        <end position="565"/>
    </location>
</feature>